<dbReference type="EMBL" id="CP000271">
    <property type="protein sequence ID" value="ABE34111.1"/>
    <property type="molecule type" value="Genomic_DNA"/>
</dbReference>
<accession>Q13P78</accession>
<protein>
    <recommendedName>
        <fullName evidence="3">Transposase</fullName>
    </recommendedName>
</protein>
<dbReference type="KEGG" id="bxe:Bxe_B1857"/>
<dbReference type="STRING" id="266265.Bxe_B1857"/>
<evidence type="ECO:0008006" key="3">
    <source>
        <dbReference type="Google" id="ProtNLM"/>
    </source>
</evidence>
<evidence type="ECO:0000313" key="2">
    <source>
        <dbReference type="Proteomes" id="UP000001817"/>
    </source>
</evidence>
<proteinExistence type="predicted"/>
<dbReference type="AlphaFoldDB" id="Q13P78"/>
<organism evidence="1 2">
    <name type="scientific">Paraburkholderia xenovorans (strain LB400)</name>
    <dbReference type="NCBI Taxonomy" id="266265"/>
    <lineage>
        <taxon>Bacteria</taxon>
        <taxon>Pseudomonadati</taxon>
        <taxon>Pseudomonadota</taxon>
        <taxon>Betaproteobacteria</taxon>
        <taxon>Burkholderiales</taxon>
        <taxon>Burkholderiaceae</taxon>
        <taxon>Paraburkholderia</taxon>
    </lineage>
</organism>
<reference evidence="1 2" key="1">
    <citation type="journal article" date="2006" name="Proc. Natl. Acad. Sci. U.S.A.">
        <title>Burkholderia xenovorans LB400 harbors a multi-replicon, 9.73-Mbp genome shaped for versatility.</title>
        <authorList>
            <person name="Chain P.S."/>
            <person name="Denef V.J."/>
            <person name="Konstantinidis K.T."/>
            <person name="Vergez L.M."/>
            <person name="Agullo L."/>
            <person name="Reyes V.L."/>
            <person name="Hauser L."/>
            <person name="Cordova M."/>
            <person name="Gomez L."/>
            <person name="Gonzalez M."/>
            <person name="Land M."/>
            <person name="Lao V."/>
            <person name="Larimer F."/>
            <person name="LiPuma J.J."/>
            <person name="Mahenthiralingam E."/>
            <person name="Malfatti S.A."/>
            <person name="Marx C.J."/>
            <person name="Parnell J.J."/>
            <person name="Ramette A."/>
            <person name="Richardson P."/>
            <person name="Seeger M."/>
            <person name="Smith D."/>
            <person name="Spilker T."/>
            <person name="Sul W.J."/>
            <person name="Tsoi T.V."/>
            <person name="Ulrich L.E."/>
            <person name="Zhulin I.B."/>
            <person name="Tiedje J.M."/>
        </authorList>
    </citation>
    <scope>NUCLEOTIDE SEQUENCE [LARGE SCALE GENOMIC DNA]</scope>
    <source>
        <strain evidence="1 2">LB400</strain>
    </source>
</reference>
<gene>
    <name evidence="1" type="ORF">Bxe_B1857</name>
</gene>
<dbReference type="Proteomes" id="UP000001817">
    <property type="component" value="Chromosome 2"/>
</dbReference>
<sequence length="104" mass="11661">MRVTPARPSRWARARAGVIGRAGKTRGAGRQGRSARHSAMRSSLRLYCNKWIRVLRGYYDVHRRPEGKTATGKGWRGNLADQAIGRIEARRVLLLLSKIVIPGK</sequence>
<keyword evidence="2" id="KW-1185">Reference proteome</keyword>
<evidence type="ECO:0000313" key="1">
    <source>
        <dbReference type="EMBL" id="ABE34111.1"/>
    </source>
</evidence>
<name>Q13P78_PARXL</name>